<name>A0A917AV53_9MICC</name>
<dbReference type="AlphaFoldDB" id="A0A917AV53"/>
<keyword evidence="2" id="KW-1185">Reference proteome</keyword>
<organism evidence="1 2">
    <name type="scientific">Nesterenkonia cremea</name>
    <dbReference type="NCBI Taxonomy" id="1882340"/>
    <lineage>
        <taxon>Bacteria</taxon>
        <taxon>Bacillati</taxon>
        <taxon>Actinomycetota</taxon>
        <taxon>Actinomycetes</taxon>
        <taxon>Micrococcales</taxon>
        <taxon>Micrococcaceae</taxon>
        <taxon>Nesterenkonia</taxon>
    </lineage>
</organism>
<comment type="caution">
    <text evidence="1">The sequence shown here is derived from an EMBL/GenBank/DDBJ whole genome shotgun (WGS) entry which is preliminary data.</text>
</comment>
<sequence length="60" mass="6680">MRPRRNGNGGALVQREQSRQVFGARSLRILLVTYSLAGVSAHYPKLSSDICAVHTWEVII</sequence>
<accession>A0A917AV53</accession>
<reference evidence="1" key="2">
    <citation type="submission" date="2020-09" db="EMBL/GenBank/DDBJ databases">
        <authorList>
            <person name="Sun Q."/>
            <person name="Zhou Y."/>
        </authorList>
    </citation>
    <scope>NUCLEOTIDE SEQUENCE</scope>
    <source>
        <strain evidence="1">CGMCC 1.15388</strain>
    </source>
</reference>
<protein>
    <submittedName>
        <fullName evidence="1">Uncharacterized protein</fullName>
    </submittedName>
</protein>
<dbReference type="EMBL" id="BMIS01000011">
    <property type="protein sequence ID" value="GGE74737.1"/>
    <property type="molecule type" value="Genomic_DNA"/>
</dbReference>
<reference evidence="1" key="1">
    <citation type="journal article" date="2014" name="Int. J. Syst. Evol. Microbiol.">
        <title>Complete genome sequence of Corynebacterium casei LMG S-19264T (=DSM 44701T), isolated from a smear-ripened cheese.</title>
        <authorList>
            <consortium name="US DOE Joint Genome Institute (JGI-PGF)"/>
            <person name="Walter F."/>
            <person name="Albersmeier A."/>
            <person name="Kalinowski J."/>
            <person name="Ruckert C."/>
        </authorList>
    </citation>
    <scope>NUCLEOTIDE SEQUENCE</scope>
    <source>
        <strain evidence="1">CGMCC 1.15388</strain>
    </source>
</reference>
<gene>
    <name evidence="1" type="ORF">GCM10011401_22460</name>
</gene>
<proteinExistence type="predicted"/>
<dbReference type="Proteomes" id="UP000633136">
    <property type="component" value="Unassembled WGS sequence"/>
</dbReference>
<evidence type="ECO:0000313" key="2">
    <source>
        <dbReference type="Proteomes" id="UP000633136"/>
    </source>
</evidence>
<evidence type="ECO:0000313" key="1">
    <source>
        <dbReference type="EMBL" id="GGE74737.1"/>
    </source>
</evidence>